<keyword evidence="2" id="KW-1185">Reference proteome</keyword>
<dbReference type="InterPro" id="IPR015943">
    <property type="entry name" value="WD40/YVTN_repeat-like_dom_sf"/>
</dbReference>
<dbReference type="AlphaFoldDB" id="A0A2H3CQZ8"/>
<dbReference type="Proteomes" id="UP000217790">
    <property type="component" value="Unassembled WGS sequence"/>
</dbReference>
<dbReference type="Gene3D" id="2.130.10.10">
    <property type="entry name" value="YVTN repeat-like/Quinoprotein amine dehydrogenase"/>
    <property type="match status" value="1"/>
</dbReference>
<dbReference type="OrthoDB" id="3238562at2759"/>
<accession>A0A2H3CQZ8</accession>
<evidence type="ECO:0000313" key="2">
    <source>
        <dbReference type="Proteomes" id="UP000217790"/>
    </source>
</evidence>
<gene>
    <name evidence="1" type="ORF">ARMGADRAFT_1037223</name>
</gene>
<organism evidence="1 2">
    <name type="scientific">Armillaria gallica</name>
    <name type="common">Bulbous honey fungus</name>
    <name type="synonym">Armillaria bulbosa</name>
    <dbReference type="NCBI Taxonomy" id="47427"/>
    <lineage>
        <taxon>Eukaryota</taxon>
        <taxon>Fungi</taxon>
        <taxon>Dikarya</taxon>
        <taxon>Basidiomycota</taxon>
        <taxon>Agaricomycotina</taxon>
        <taxon>Agaricomycetes</taxon>
        <taxon>Agaricomycetidae</taxon>
        <taxon>Agaricales</taxon>
        <taxon>Marasmiineae</taxon>
        <taxon>Physalacriaceae</taxon>
        <taxon>Armillaria</taxon>
    </lineage>
</organism>
<dbReference type="InParanoid" id="A0A2H3CQZ8"/>
<name>A0A2H3CQZ8_ARMGA</name>
<sequence length="231" mass="25456">MPKAISRTTTFINGGKEVFVGLLNTREILSLASDSRATIATKFVNWPIGNCTSNMAGNLIILQNIAKGFDLYKLPELIKTCSIETKTCLGLVKDVQFVENGSIAVGGSDSGKVYVIDLKLGKVVQEFPHSKDHEAIQAVDTYSSSDSYLIVSISGTGSHEPMICIWEKPELHQYAMVEKAMQQRELQAMFGPDSGDLGSFGKGFKTTSEIMEQAQKLRIHRQTSKVHTHDW</sequence>
<dbReference type="EMBL" id="KZ293699">
    <property type="protein sequence ID" value="PBK84290.1"/>
    <property type="molecule type" value="Genomic_DNA"/>
</dbReference>
<protein>
    <recommendedName>
        <fullName evidence="3">WD40 repeat-like protein</fullName>
    </recommendedName>
</protein>
<dbReference type="SUPFAM" id="SSF101898">
    <property type="entry name" value="NHL repeat"/>
    <property type="match status" value="1"/>
</dbReference>
<reference evidence="2" key="1">
    <citation type="journal article" date="2017" name="Nat. Ecol. Evol.">
        <title>Genome expansion and lineage-specific genetic innovations in the forest pathogenic fungi Armillaria.</title>
        <authorList>
            <person name="Sipos G."/>
            <person name="Prasanna A.N."/>
            <person name="Walter M.C."/>
            <person name="O'Connor E."/>
            <person name="Balint B."/>
            <person name="Krizsan K."/>
            <person name="Kiss B."/>
            <person name="Hess J."/>
            <person name="Varga T."/>
            <person name="Slot J."/>
            <person name="Riley R."/>
            <person name="Boka B."/>
            <person name="Rigling D."/>
            <person name="Barry K."/>
            <person name="Lee J."/>
            <person name="Mihaltcheva S."/>
            <person name="LaButti K."/>
            <person name="Lipzen A."/>
            <person name="Waldron R."/>
            <person name="Moloney N.M."/>
            <person name="Sperisen C."/>
            <person name="Kredics L."/>
            <person name="Vagvoelgyi C."/>
            <person name="Patrignani A."/>
            <person name="Fitzpatrick D."/>
            <person name="Nagy I."/>
            <person name="Doyle S."/>
            <person name="Anderson J.B."/>
            <person name="Grigoriev I.V."/>
            <person name="Gueldener U."/>
            <person name="Muensterkoetter M."/>
            <person name="Nagy L.G."/>
        </authorList>
    </citation>
    <scope>NUCLEOTIDE SEQUENCE [LARGE SCALE GENOMIC DNA]</scope>
    <source>
        <strain evidence="2">Ar21-2</strain>
    </source>
</reference>
<evidence type="ECO:0000313" key="1">
    <source>
        <dbReference type="EMBL" id="PBK84290.1"/>
    </source>
</evidence>
<proteinExistence type="predicted"/>
<evidence type="ECO:0008006" key="3">
    <source>
        <dbReference type="Google" id="ProtNLM"/>
    </source>
</evidence>
<dbReference type="STRING" id="47427.A0A2H3CQZ8"/>